<dbReference type="OrthoDB" id="1491125at2"/>
<proteinExistence type="predicted"/>
<accession>A0A1H9CWL4</accession>
<evidence type="ECO:0000313" key="2">
    <source>
        <dbReference type="Proteomes" id="UP000199021"/>
    </source>
</evidence>
<dbReference type="Proteomes" id="UP000199021">
    <property type="component" value="Unassembled WGS sequence"/>
</dbReference>
<dbReference type="STRING" id="478744.SAMN05444359_10543"/>
<dbReference type="AlphaFoldDB" id="A0A1H9CWL4"/>
<keyword evidence="2" id="KW-1185">Reference proteome</keyword>
<protein>
    <submittedName>
        <fullName evidence="1">Gliding motility-associated C-terminal domain-containing protein</fullName>
    </submittedName>
</protein>
<reference evidence="2" key="1">
    <citation type="submission" date="2016-10" db="EMBL/GenBank/DDBJ databases">
        <authorList>
            <person name="Varghese N."/>
            <person name="Submissions S."/>
        </authorList>
    </citation>
    <scope>NUCLEOTIDE SEQUENCE [LARGE SCALE GENOMIC DNA]</scope>
    <source>
        <strain evidence="2">DSM 24740</strain>
    </source>
</reference>
<dbReference type="InParanoid" id="A0A1H9CWL4"/>
<dbReference type="RefSeq" id="WP_139211782.1">
    <property type="nucleotide sequence ID" value="NZ_FOFB01000005.1"/>
</dbReference>
<name>A0A1H9CWL4_9BACT</name>
<evidence type="ECO:0000313" key="1">
    <source>
        <dbReference type="EMBL" id="SEQ05497.1"/>
    </source>
</evidence>
<dbReference type="Pfam" id="PF13585">
    <property type="entry name" value="CHU_C"/>
    <property type="match status" value="1"/>
</dbReference>
<gene>
    <name evidence="1" type="ORF">SAMN05444359_10543</name>
</gene>
<organism evidence="1 2">
    <name type="scientific">Neolewinella agarilytica</name>
    <dbReference type="NCBI Taxonomy" id="478744"/>
    <lineage>
        <taxon>Bacteria</taxon>
        <taxon>Pseudomonadati</taxon>
        <taxon>Bacteroidota</taxon>
        <taxon>Saprospiria</taxon>
        <taxon>Saprospirales</taxon>
        <taxon>Lewinellaceae</taxon>
        <taxon>Neolewinella</taxon>
    </lineage>
</organism>
<dbReference type="EMBL" id="FOFB01000005">
    <property type="protein sequence ID" value="SEQ05497.1"/>
    <property type="molecule type" value="Genomic_DNA"/>
</dbReference>
<sequence length="519" mass="57167">MGRGLRRLLGLICFLAPIVVFGQIEICDNGIDDDQDGLIDLNDDDCACTVIEPVSVIPNPSFEDMNCCPTERSQLECADLWIQASEPTTDYIHNCGWGGRDEFLPPQPFPDGDGIMGFRDGRVRNNTTAETNWKEYAGACLISPLLAGSTYRFEFDVGFSDSQRSPPLDITFFGTSSCDNLPFGVGDEAFGCPTNGPDWLQLGEVSVSGGTGNVWVNTFIEITPDIDIAAIAIGPGCSAGSTTISTYYFFDNLLLADIESFDFEISENLHPCNDNFTLSVPSNDAFEYQWYKSGVALSGEVFPELTQNYGEGIYQVRVLDGASCRVSMEYEYVLPQVNTFPAVAICEGEYYDFGDLRITEPGSYLDTFKNVNNCDSIVALELEVIGLGYDTVEASVLTGQAFVIDDNDFFLQGEYEVRLVSSIGCDSLVLLRLNNFNVYIPTAFSPNADGVNDTFFPFVPAEEVESIDMQVFDRWGGLVFQGERWDGRDQQAGVYVYTINIDFVGGYSRLFNGALTLVK</sequence>